<keyword evidence="2" id="KW-0732">Signal</keyword>
<reference evidence="3" key="1">
    <citation type="journal article" date="2020" name="Fungal Divers.">
        <title>Resolving the Mortierellaceae phylogeny through synthesis of multi-gene phylogenetics and phylogenomics.</title>
        <authorList>
            <person name="Vandepol N."/>
            <person name="Liber J."/>
            <person name="Desiro A."/>
            <person name="Na H."/>
            <person name="Kennedy M."/>
            <person name="Barry K."/>
            <person name="Grigoriev I.V."/>
            <person name="Miller A.N."/>
            <person name="O'Donnell K."/>
            <person name="Stajich J.E."/>
            <person name="Bonito G."/>
        </authorList>
    </citation>
    <scope>NUCLEOTIDE SEQUENCE</scope>
    <source>
        <strain evidence="3">NRRL 6426</strain>
    </source>
</reference>
<dbReference type="EMBL" id="JAAAUQ010000735">
    <property type="protein sequence ID" value="KAF9147908.1"/>
    <property type="molecule type" value="Genomic_DNA"/>
</dbReference>
<sequence>MEFWALALIIFLIVTMLLCHCNSKDPHTNREQQPNSVSKPTQTVIYTLAPLPNNYNNNPLYCPPPAATNIANGTIYTNTMGIQLQVAPPVVVDMSPDTLLPVYTPHPSVQEIQFSSHPRPTFVTTTAEDPEPVEPMTRT</sequence>
<evidence type="ECO:0000256" key="2">
    <source>
        <dbReference type="SAM" id="SignalP"/>
    </source>
</evidence>
<name>A0A9P5RXL8_9FUNG</name>
<protein>
    <submittedName>
        <fullName evidence="3">Uncharacterized protein</fullName>
    </submittedName>
</protein>
<keyword evidence="4" id="KW-1185">Reference proteome</keyword>
<evidence type="ECO:0000256" key="1">
    <source>
        <dbReference type="SAM" id="MobiDB-lite"/>
    </source>
</evidence>
<evidence type="ECO:0000313" key="4">
    <source>
        <dbReference type="Proteomes" id="UP000748756"/>
    </source>
</evidence>
<feature type="signal peptide" evidence="2">
    <location>
        <begin position="1"/>
        <end position="23"/>
    </location>
</feature>
<comment type="caution">
    <text evidence="3">The sequence shown here is derived from an EMBL/GenBank/DDBJ whole genome shotgun (WGS) entry which is preliminary data.</text>
</comment>
<dbReference type="AlphaFoldDB" id="A0A9P5RXL8"/>
<proteinExistence type="predicted"/>
<organism evidence="3 4">
    <name type="scientific">Linnemannia schmuckeri</name>
    <dbReference type="NCBI Taxonomy" id="64567"/>
    <lineage>
        <taxon>Eukaryota</taxon>
        <taxon>Fungi</taxon>
        <taxon>Fungi incertae sedis</taxon>
        <taxon>Mucoromycota</taxon>
        <taxon>Mortierellomycotina</taxon>
        <taxon>Mortierellomycetes</taxon>
        <taxon>Mortierellales</taxon>
        <taxon>Mortierellaceae</taxon>
        <taxon>Linnemannia</taxon>
    </lineage>
</organism>
<gene>
    <name evidence="3" type="ORF">BG015_010373</name>
</gene>
<dbReference type="Proteomes" id="UP000748756">
    <property type="component" value="Unassembled WGS sequence"/>
</dbReference>
<accession>A0A9P5RXL8</accession>
<feature type="chain" id="PRO_5040455865" evidence="2">
    <location>
        <begin position="24"/>
        <end position="139"/>
    </location>
</feature>
<feature type="region of interest" description="Disordered" evidence="1">
    <location>
        <begin position="120"/>
        <end position="139"/>
    </location>
</feature>
<dbReference type="OrthoDB" id="2420241at2759"/>
<evidence type="ECO:0000313" key="3">
    <source>
        <dbReference type="EMBL" id="KAF9147908.1"/>
    </source>
</evidence>